<gene>
    <name evidence="1" type="ORF">NITMOv2_3710</name>
</gene>
<dbReference type="AlphaFoldDB" id="A0A0K2GHJ6"/>
<proteinExistence type="predicted"/>
<reference evidence="1 2" key="1">
    <citation type="journal article" date="2015" name="Proc. Natl. Acad. Sci. U.S.A.">
        <title>Expanded metabolic versatility of ubiquitous nitrite-oxidizing bacteria from the genus Nitrospira.</title>
        <authorList>
            <person name="Koch H."/>
            <person name="Lucker S."/>
            <person name="Albertsen M."/>
            <person name="Kitzinger K."/>
            <person name="Herbold C."/>
            <person name="Spieck E."/>
            <person name="Nielsen P.H."/>
            <person name="Wagner M."/>
            <person name="Daims H."/>
        </authorList>
    </citation>
    <scope>NUCLEOTIDE SEQUENCE [LARGE SCALE GENOMIC DNA]</scope>
    <source>
        <strain evidence="1 2">NSP M-1</strain>
    </source>
</reference>
<sequence length="232" mass="26196">MADLHELTLRSIGRYARRMRVPVMLGSLSIVVLAALCASAAENPPNIPVEDYGFYDQVVTRKFLTSETRLVVLERMTVPHLFPNQDGPPTMALFRDQDFFGGSLPSDLIRDFVAVNQEPARLEARFRFGVRYRFVSGDTIEEPEVRGALPVQDRPARSIQALPVLDRLAFSCVGRTLRNDQALVYVENQRPDGTGAGFLVWFRRAGTDWSLYDTEVIWTVREQPEESPLLAP</sequence>
<dbReference type="EMBL" id="CP011801">
    <property type="protein sequence ID" value="ALA60102.1"/>
    <property type="molecule type" value="Genomic_DNA"/>
</dbReference>
<accession>A0A0K2GHJ6</accession>
<name>A0A0K2GHJ6_NITMO</name>
<protein>
    <submittedName>
        <fullName evidence="1">Uncharacterized protein</fullName>
    </submittedName>
</protein>
<organism evidence="1 2">
    <name type="scientific">Nitrospira moscoviensis</name>
    <dbReference type="NCBI Taxonomy" id="42253"/>
    <lineage>
        <taxon>Bacteria</taxon>
        <taxon>Pseudomonadati</taxon>
        <taxon>Nitrospirota</taxon>
        <taxon>Nitrospiria</taxon>
        <taxon>Nitrospirales</taxon>
        <taxon>Nitrospiraceae</taxon>
        <taxon>Nitrospira</taxon>
    </lineage>
</organism>
<dbReference type="STRING" id="42253.NITMOv2_3710"/>
<dbReference type="Proteomes" id="UP000069205">
    <property type="component" value="Chromosome"/>
</dbReference>
<evidence type="ECO:0000313" key="1">
    <source>
        <dbReference type="EMBL" id="ALA60102.1"/>
    </source>
</evidence>
<keyword evidence="2" id="KW-1185">Reference proteome</keyword>
<dbReference type="KEGG" id="nmv:NITMOv2_3710"/>
<dbReference type="PATRIC" id="fig|42253.5.peg.3661"/>
<evidence type="ECO:0000313" key="2">
    <source>
        <dbReference type="Proteomes" id="UP000069205"/>
    </source>
</evidence>